<dbReference type="PROSITE" id="PS50109">
    <property type="entry name" value="HIS_KIN"/>
    <property type="match status" value="1"/>
</dbReference>
<dbReference type="EC" id="2.7.13.3" evidence="3"/>
<evidence type="ECO:0000256" key="4">
    <source>
        <dbReference type="ARBA" id="ARBA00022475"/>
    </source>
</evidence>
<dbReference type="InterPro" id="IPR035965">
    <property type="entry name" value="PAS-like_dom_sf"/>
</dbReference>
<dbReference type="SUPFAM" id="SSF55785">
    <property type="entry name" value="PYP-like sensor domain (PAS domain)"/>
    <property type="match status" value="1"/>
</dbReference>
<dbReference type="InterPro" id="IPR003661">
    <property type="entry name" value="HisK_dim/P_dom"/>
</dbReference>
<dbReference type="SUPFAM" id="SSF52172">
    <property type="entry name" value="CheY-like"/>
    <property type="match status" value="2"/>
</dbReference>
<dbReference type="InterPro" id="IPR036890">
    <property type="entry name" value="HATPase_C_sf"/>
</dbReference>
<keyword evidence="11" id="KW-1133">Transmembrane helix</keyword>
<evidence type="ECO:0000313" key="20">
    <source>
        <dbReference type="EMBL" id="MEH2555613.1"/>
    </source>
</evidence>
<dbReference type="InterPro" id="IPR003594">
    <property type="entry name" value="HATPase_dom"/>
</dbReference>
<dbReference type="CDD" id="cd06225">
    <property type="entry name" value="HAMP"/>
    <property type="match status" value="1"/>
</dbReference>
<dbReference type="InterPro" id="IPR003660">
    <property type="entry name" value="HAMP_dom"/>
</dbReference>
<accession>A0ABU8BAQ1</accession>
<dbReference type="InterPro" id="IPR036641">
    <property type="entry name" value="HPT_dom_sf"/>
</dbReference>
<dbReference type="Gene3D" id="1.10.287.130">
    <property type="match status" value="1"/>
</dbReference>
<dbReference type="Proteomes" id="UP001364224">
    <property type="component" value="Unassembled WGS sequence"/>
</dbReference>
<dbReference type="PANTHER" id="PTHR45339:SF1">
    <property type="entry name" value="HYBRID SIGNAL TRANSDUCTION HISTIDINE KINASE J"/>
    <property type="match status" value="1"/>
</dbReference>
<protein>
    <recommendedName>
        <fullName evidence="3">histidine kinase</fullName>
        <ecNumber evidence="3">2.7.13.3</ecNumber>
    </recommendedName>
</protein>
<dbReference type="Pfam" id="PF02518">
    <property type="entry name" value="HATPase_c"/>
    <property type="match status" value="1"/>
</dbReference>
<evidence type="ECO:0000256" key="8">
    <source>
        <dbReference type="ARBA" id="ARBA00022741"/>
    </source>
</evidence>
<dbReference type="CDD" id="cd16922">
    <property type="entry name" value="HATPase_EvgS-ArcB-TorS-like"/>
    <property type="match status" value="1"/>
</dbReference>
<dbReference type="SUPFAM" id="SSF55874">
    <property type="entry name" value="ATPase domain of HSP90 chaperone/DNA topoisomerase II/histidine kinase"/>
    <property type="match status" value="1"/>
</dbReference>
<dbReference type="Pfam" id="PF01627">
    <property type="entry name" value="Hpt"/>
    <property type="match status" value="1"/>
</dbReference>
<keyword evidence="12" id="KW-0902">Two-component regulatory system</keyword>
<evidence type="ECO:0000259" key="18">
    <source>
        <dbReference type="PROSITE" id="PS50885"/>
    </source>
</evidence>
<evidence type="ECO:0000256" key="1">
    <source>
        <dbReference type="ARBA" id="ARBA00000085"/>
    </source>
</evidence>
<dbReference type="PROSITE" id="PS50885">
    <property type="entry name" value="HAMP"/>
    <property type="match status" value="1"/>
</dbReference>
<reference evidence="20 21" key="1">
    <citation type="submission" date="2024-02" db="EMBL/GenBank/DDBJ databases">
        <title>Adaptive strategies in a cosmopolitan and abundant soil bacterium.</title>
        <authorList>
            <person name="Carini P."/>
        </authorList>
    </citation>
    <scope>NUCLEOTIDE SEQUENCE [LARGE SCALE GENOMIC DNA]</scope>
    <source>
        <strain evidence="20 21">AZCC 1608</strain>
    </source>
</reference>
<dbReference type="Pfam" id="PF00072">
    <property type="entry name" value="Response_reg"/>
    <property type="match status" value="2"/>
</dbReference>
<evidence type="ECO:0000256" key="15">
    <source>
        <dbReference type="PROSITE-ProRule" id="PRU00169"/>
    </source>
</evidence>
<dbReference type="Gene3D" id="1.20.120.160">
    <property type="entry name" value="HPT domain"/>
    <property type="match status" value="1"/>
</dbReference>
<dbReference type="SMART" id="SM00387">
    <property type="entry name" value="HATPase_c"/>
    <property type="match status" value="1"/>
</dbReference>
<keyword evidence="9 20" id="KW-0418">Kinase</keyword>
<evidence type="ECO:0000256" key="7">
    <source>
        <dbReference type="ARBA" id="ARBA00022692"/>
    </source>
</evidence>
<evidence type="ECO:0000259" key="19">
    <source>
        <dbReference type="PROSITE" id="PS50894"/>
    </source>
</evidence>
<dbReference type="SMART" id="SM00304">
    <property type="entry name" value="HAMP"/>
    <property type="match status" value="1"/>
</dbReference>
<evidence type="ECO:0000256" key="13">
    <source>
        <dbReference type="ARBA" id="ARBA00023136"/>
    </source>
</evidence>
<comment type="catalytic activity">
    <reaction evidence="1">
        <text>ATP + protein L-histidine = ADP + protein N-phospho-L-histidine.</text>
        <dbReference type="EC" id="2.7.13.3"/>
    </reaction>
</comment>
<dbReference type="InterPro" id="IPR008207">
    <property type="entry name" value="Sig_transdc_His_kin_Hpt_dom"/>
</dbReference>
<evidence type="ECO:0000256" key="9">
    <source>
        <dbReference type="ARBA" id="ARBA00022777"/>
    </source>
</evidence>
<dbReference type="Gene3D" id="3.30.565.10">
    <property type="entry name" value="Histidine kinase-like ATPase, C-terminal domain"/>
    <property type="match status" value="1"/>
</dbReference>
<evidence type="ECO:0000256" key="14">
    <source>
        <dbReference type="PROSITE-ProRule" id="PRU00110"/>
    </source>
</evidence>
<sequence>MSGRIRTRLLALVTAAILPLLLLAAVFLWERFNEDFANTRTAAINAAHTAAARVDDHVNDVNTLLLVIGKMISINPADAEKNDVILSKVKADLPSYLNNILLFDLAGNNIGTSQWPVEDRSKLSGIGRSYFKPAREGKLTISEPLVSRLNSEWVAAEARPVLDDAGSILAVIVTGMRLARINEIVDSAKLPPGSAVRILNENGIVIGRTDRPEWTGRNVSNDPIVARHLGSGEAGEELAWLDGVTRVTATTRARTVPWVVTVGLPPVQISNVFKHSQWAFISTALAVALAYLLAWLLSSGIVRPIRQLQRDAAIVGEGNADHRSHVQAKGELGELANTFNSMAASLQQQSTELKRANMQFDAAIANISQGICMFSADKRLVISNDRFRQMYNLTEKQVEPGTPLAQLLQCHVANGEKSDLSVEEHTQRMPTLASETFTLADGRVILIRRTTMSNGGWVATHDDITEQKRAEAMLAEKAREAEQASLAKSEFLSSMSHEIRTPLNGVIGMTGLLLDTELDPRQRAYAEMARQSGEALLGVINDVLDFSKIEAGKIELEVIEFDLYDVVEGVTGMVAVNAASKGLELASLIDHDLPTTLRGDPFRLRQILTNLAGNAVKFTERGEVVLRARLDAESDDRLKVRFEVRDTGIGISAEQQSHLFDAFTQADLSTTRKYGGTGLGLAICARLVGLMGGEIGVESGLGKGSTFWFTVPLDRSSKPVQRRRMDLRGLRVLAVDDNAVNRAILHEHIVGWKMRNGSAESGIRALEMLRAAVARAEPYDVAIVDMQMPGMDGPALGRAIKADPAIAGTRLILLTSISHAGSQPNREGLFDACLTKPARQSALYDCLADVMAEPDSVRKEFLRVEIPDPRGQNAPQRDARILVAEDNIVNQKVAIGILASLGFRADVVANGLEAVEAVGRIPYAAILMDCQMPEMDGYEAARAIRLREGTGRRTPIIALTADVMKDARAKSLSAGMDDHITKPLKPSELAAALDRSLPTFAAVESPPLAAEPQSDDVVDRAVLDGLRSLERAGSPGLVEALVDCFLEETPHQLAEMRNSAQLGDAVHLTRLAHKLKGSLANLGAHGMVRTCAELETLGRSGDTGVAPQLVADLERQFNTVSSALRSEIVKA</sequence>
<dbReference type="InterPro" id="IPR036097">
    <property type="entry name" value="HisK_dim/P_sf"/>
</dbReference>
<comment type="subcellular location">
    <subcellularLocation>
        <location evidence="2">Cell membrane</location>
        <topology evidence="2">Multi-pass membrane protein</topology>
    </subcellularLocation>
</comment>
<evidence type="ECO:0000259" key="17">
    <source>
        <dbReference type="PROSITE" id="PS50110"/>
    </source>
</evidence>
<dbReference type="PRINTS" id="PR00344">
    <property type="entry name" value="BCTRLSENSOR"/>
</dbReference>
<dbReference type="Gene3D" id="3.40.50.2300">
    <property type="match status" value="2"/>
</dbReference>
<feature type="domain" description="HAMP" evidence="18">
    <location>
        <begin position="299"/>
        <end position="351"/>
    </location>
</feature>
<dbReference type="SUPFAM" id="SSF158472">
    <property type="entry name" value="HAMP domain-like"/>
    <property type="match status" value="1"/>
</dbReference>
<dbReference type="InterPro" id="IPR011006">
    <property type="entry name" value="CheY-like_superfamily"/>
</dbReference>
<evidence type="ECO:0000259" key="16">
    <source>
        <dbReference type="PROSITE" id="PS50109"/>
    </source>
</evidence>
<keyword evidence="8" id="KW-0547">Nucleotide-binding</keyword>
<evidence type="ECO:0000313" key="21">
    <source>
        <dbReference type="Proteomes" id="UP001364224"/>
    </source>
</evidence>
<dbReference type="SMART" id="SM00448">
    <property type="entry name" value="REC"/>
    <property type="match status" value="2"/>
</dbReference>
<dbReference type="InterPro" id="IPR001789">
    <property type="entry name" value="Sig_transdc_resp-reg_receiver"/>
</dbReference>
<dbReference type="Pfam" id="PF12860">
    <property type="entry name" value="PAS_7"/>
    <property type="match status" value="1"/>
</dbReference>
<dbReference type="GO" id="GO:0016301">
    <property type="term" value="F:kinase activity"/>
    <property type="evidence" value="ECO:0007669"/>
    <property type="project" value="UniProtKB-KW"/>
</dbReference>
<feature type="domain" description="HPt" evidence="19">
    <location>
        <begin position="1034"/>
        <end position="1127"/>
    </location>
</feature>
<evidence type="ECO:0000256" key="12">
    <source>
        <dbReference type="ARBA" id="ARBA00023012"/>
    </source>
</evidence>
<keyword evidence="6" id="KW-0808">Transferase</keyword>
<dbReference type="Pfam" id="PF00672">
    <property type="entry name" value="HAMP"/>
    <property type="match status" value="1"/>
</dbReference>
<dbReference type="CDD" id="cd17546">
    <property type="entry name" value="REC_hyHK_CKI1_RcsC-like"/>
    <property type="match status" value="2"/>
</dbReference>
<feature type="domain" description="Response regulatory" evidence="17">
    <location>
        <begin position="731"/>
        <end position="851"/>
    </location>
</feature>
<evidence type="ECO:0000256" key="5">
    <source>
        <dbReference type="ARBA" id="ARBA00022553"/>
    </source>
</evidence>
<feature type="modified residue" description="4-aspartylphosphate" evidence="15">
    <location>
        <position position="785"/>
    </location>
</feature>
<name>A0ABU8BAQ1_9BRAD</name>
<dbReference type="PANTHER" id="PTHR45339">
    <property type="entry name" value="HYBRID SIGNAL TRANSDUCTION HISTIDINE KINASE J"/>
    <property type="match status" value="1"/>
</dbReference>
<dbReference type="CDD" id="cd00082">
    <property type="entry name" value="HisKA"/>
    <property type="match status" value="1"/>
</dbReference>
<dbReference type="SMART" id="SM00388">
    <property type="entry name" value="HisKA"/>
    <property type="match status" value="1"/>
</dbReference>
<keyword evidence="5 15" id="KW-0597">Phosphoprotein</keyword>
<evidence type="ECO:0000256" key="6">
    <source>
        <dbReference type="ARBA" id="ARBA00022679"/>
    </source>
</evidence>
<dbReference type="SMART" id="SM00073">
    <property type="entry name" value="HPT"/>
    <property type="match status" value="1"/>
</dbReference>
<dbReference type="CDD" id="cd12914">
    <property type="entry name" value="PDC1_DGC_like"/>
    <property type="match status" value="1"/>
</dbReference>
<comment type="caution">
    <text evidence="20">The sequence shown here is derived from an EMBL/GenBank/DDBJ whole genome shotgun (WGS) entry which is preliminary data.</text>
</comment>
<dbReference type="Gene3D" id="3.30.450.20">
    <property type="entry name" value="PAS domain"/>
    <property type="match status" value="3"/>
</dbReference>
<feature type="domain" description="Response regulatory" evidence="17">
    <location>
        <begin position="880"/>
        <end position="997"/>
    </location>
</feature>
<dbReference type="RefSeq" id="WP_334480746.1">
    <property type="nucleotide sequence ID" value="NZ_JAZHRV010000001.1"/>
</dbReference>
<proteinExistence type="predicted"/>
<dbReference type="InterPro" id="IPR005467">
    <property type="entry name" value="His_kinase_dom"/>
</dbReference>
<dbReference type="Gene3D" id="6.10.340.10">
    <property type="match status" value="1"/>
</dbReference>
<feature type="modified residue" description="Phosphohistidine" evidence="14">
    <location>
        <position position="1073"/>
    </location>
</feature>
<dbReference type="InterPro" id="IPR004358">
    <property type="entry name" value="Sig_transdc_His_kin-like_C"/>
</dbReference>
<keyword evidence="4" id="KW-1003">Cell membrane</keyword>
<keyword evidence="21" id="KW-1185">Reference proteome</keyword>
<evidence type="ECO:0000256" key="2">
    <source>
        <dbReference type="ARBA" id="ARBA00004651"/>
    </source>
</evidence>
<dbReference type="SUPFAM" id="SSF47384">
    <property type="entry name" value="Homodimeric domain of signal transducing histidine kinase"/>
    <property type="match status" value="1"/>
</dbReference>
<dbReference type="SUPFAM" id="SSF47226">
    <property type="entry name" value="Histidine-containing phosphotransfer domain, HPT domain"/>
    <property type="match status" value="1"/>
</dbReference>
<dbReference type="PROSITE" id="PS50894">
    <property type="entry name" value="HPT"/>
    <property type="match status" value="1"/>
</dbReference>
<dbReference type="CDD" id="cd00088">
    <property type="entry name" value="HPT"/>
    <property type="match status" value="1"/>
</dbReference>
<dbReference type="CDD" id="cd18774">
    <property type="entry name" value="PDC2_HK_sensor"/>
    <property type="match status" value="1"/>
</dbReference>
<organism evidence="20 21">
    <name type="scientific">Bradyrhizobium algeriense</name>
    <dbReference type="NCBI Taxonomy" id="634784"/>
    <lineage>
        <taxon>Bacteria</taxon>
        <taxon>Pseudomonadati</taxon>
        <taxon>Pseudomonadota</taxon>
        <taxon>Alphaproteobacteria</taxon>
        <taxon>Hyphomicrobiales</taxon>
        <taxon>Nitrobacteraceae</taxon>
        <taxon>Bradyrhizobium</taxon>
    </lineage>
</organism>
<gene>
    <name evidence="20" type="ORF">V1286_003142</name>
</gene>
<dbReference type="Pfam" id="PF00512">
    <property type="entry name" value="HisKA"/>
    <property type="match status" value="1"/>
</dbReference>
<keyword evidence="7" id="KW-0812">Transmembrane</keyword>
<dbReference type="EMBL" id="JAZHRV010000001">
    <property type="protein sequence ID" value="MEH2555613.1"/>
    <property type="molecule type" value="Genomic_DNA"/>
</dbReference>
<feature type="domain" description="Histidine kinase" evidence="16">
    <location>
        <begin position="494"/>
        <end position="715"/>
    </location>
</feature>
<evidence type="ECO:0000256" key="10">
    <source>
        <dbReference type="ARBA" id="ARBA00022840"/>
    </source>
</evidence>
<dbReference type="PROSITE" id="PS50110">
    <property type="entry name" value="RESPONSE_REGULATORY"/>
    <property type="match status" value="2"/>
</dbReference>
<feature type="modified residue" description="4-aspartylphosphate" evidence="15">
    <location>
        <position position="929"/>
    </location>
</feature>
<keyword evidence="13" id="KW-0472">Membrane</keyword>
<keyword evidence="10" id="KW-0067">ATP-binding</keyword>
<evidence type="ECO:0000256" key="11">
    <source>
        <dbReference type="ARBA" id="ARBA00022989"/>
    </source>
</evidence>
<evidence type="ECO:0000256" key="3">
    <source>
        <dbReference type="ARBA" id="ARBA00012438"/>
    </source>
</evidence>